<name>A0ACC0XVN3_9ROSI</name>
<gene>
    <name evidence="1" type="ORF">Pint_09252</name>
</gene>
<comment type="caution">
    <text evidence="1">The sequence shown here is derived from an EMBL/GenBank/DDBJ whole genome shotgun (WGS) entry which is preliminary data.</text>
</comment>
<reference evidence="2" key="1">
    <citation type="journal article" date="2023" name="G3 (Bethesda)">
        <title>Genome assembly and association tests identify interacting loci associated with vigor, precocity, and sex in interspecific pistachio rootstocks.</title>
        <authorList>
            <person name="Palmer W."/>
            <person name="Jacygrad E."/>
            <person name="Sagayaradj S."/>
            <person name="Cavanaugh K."/>
            <person name="Han R."/>
            <person name="Bertier L."/>
            <person name="Beede B."/>
            <person name="Kafkas S."/>
            <person name="Golino D."/>
            <person name="Preece J."/>
            <person name="Michelmore R."/>
        </authorList>
    </citation>
    <scope>NUCLEOTIDE SEQUENCE [LARGE SCALE GENOMIC DNA]</scope>
</reference>
<dbReference type="EMBL" id="CM047745">
    <property type="protein sequence ID" value="KAJ0025541.1"/>
    <property type="molecule type" value="Genomic_DNA"/>
</dbReference>
<accession>A0ACC0XVN3</accession>
<protein>
    <submittedName>
        <fullName evidence="1">Uncharacterized protein</fullName>
    </submittedName>
</protein>
<evidence type="ECO:0000313" key="2">
    <source>
        <dbReference type="Proteomes" id="UP001163603"/>
    </source>
</evidence>
<organism evidence="1 2">
    <name type="scientific">Pistacia integerrima</name>
    <dbReference type="NCBI Taxonomy" id="434235"/>
    <lineage>
        <taxon>Eukaryota</taxon>
        <taxon>Viridiplantae</taxon>
        <taxon>Streptophyta</taxon>
        <taxon>Embryophyta</taxon>
        <taxon>Tracheophyta</taxon>
        <taxon>Spermatophyta</taxon>
        <taxon>Magnoliopsida</taxon>
        <taxon>eudicotyledons</taxon>
        <taxon>Gunneridae</taxon>
        <taxon>Pentapetalae</taxon>
        <taxon>rosids</taxon>
        <taxon>malvids</taxon>
        <taxon>Sapindales</taxon>
        <taxon>Anacardiaceae</taxon>
        <taxon>Pistacia</taxon>
    </lineage>
</organism>
<proteinExistence type="predicted"/>
<sequence>MEVGVISIACSKLSTSTPYHLKTYELSLLGRIVPPIYIPMILFYPLNQIHTNQLSFTHVISKTGQQLKQSLSETLTRFYPLAGRVKDYLSIDCNDEGVYYVEARVTSPLFEFLNQPDLSSIHKFLPHGEDNKAEAVPGDHVAKIQLGLLWAIAKLKANATSLSVPNPTRVEAVSAILWKCMFSAIKVKPGIQKPSLITHAVNMPSRAVPPVSENLMGNSLWLATAMSPFNETQLQTLACKLREAIRKVDGDFVEEPTGR</sequence>
<keyword evidence="2" id="KW-1185">Reference proteome</keyword>
<dbReference type="Proteomes" id="UP001163603">
    <property type="component" value="Chromosome 10"/>
</dbReference>
<evidence type="ECO:0000313" key="1">
    <source>
        <dbReference type="EMBL" id="KAJ0025541.1"/>
    </source>
</evidence>